<dbReference type="EMBL" id="SNRY01000652">
    <property type="protein sequence ID" value="KAA6337990.1"/>
    <property type="molecule type" value="Genomic_DNA"/>
</dbReference>
<gene>
    <name evidence="2" type="ORF">EZS27_013964</name>
</gene>
<evidence type="ECO:0000313" key="2">
    <source>
        <dbReference type="EMBL" id="KAA6337990.1"/>
    </source>
</evidence>
<feature type="region of interest" description="Disordered" evidence="1">
    <location>
        <begin position="202"/>
        <end position="224"/>
    </location>
</feature>
<comment type="caution">
    <text evidence="2">The sequence shown here is derived from an EMBL/GenBank/DDBJ whole genome shotgun (WGS) entry which is preliminary data.</text>
</comment>
<reference evidence="2" key="1">
    <citation type="submission" date="2019-03" db="EMBL/GenBank/DDBJ databases">
        <title>Single cell metagenomics reveals metabolic interactions within the superorganism composed of flagellate Streblomastix strix and complex community of Bacteroidetes bacteria on its surface.</title>
        <authorList>
            <person name="Treitli S.C."/>
            <person name="Kolisko M."/>
            <person name="Husnik F."/>
            <person name="Keeling P."/>
            <person name="Hampl V."/>
        </authorList>
    </citation>
    <scope>NUCLEOTIDE SEQUENCE</scope>
    <source>
        <strain evidence="2">STM</strain>
    </source>
</reference>
<organism evidence="2">
    <name type="scientific">termite gut metagenome</name>
    <dbReference type="NCBI Taxonomy" id="433724"/>
    <lineage>
        <taxon>unclassified sequences</taxon>
        <taxon>metagenomes</taxon>
        <taxon>organismal metagenomes</taxon>
    </lineage>
</organism>
<evidence type="ECO:0008006" key="3">
    <source>
        <dbReference type="Google" id="ProtNLM"/>
    </source>
</evidence>
<protein>
    <recommendedName>
        <fullName evidence="3">Mobilization protein</fullName>
    </recommendedName>
</protein>
<sequence length="270" mass="31078">MKGQRQDETPVKKIDYKEGDIKHQVGNITKSVMNHFYFQSFGEYRTLLEQFNVTAEEIKGEHNGKPYNGILYCVIDKKGNKVGRPLKSSLFGKAVGYEALQKHYELSKAAVEKKKIRENLRPVIAQAMQKASNREGFKRLMREKEIGVVFRENEAGRIYGVTFIDYQNRTVLNGSRLGKEFSANVFSELFDNNSKQRNEIEHRATDNQPRGMESIRQNGSSELSPGSVFSLFDMGQSGDDYQAENFAKEMEYNAELRRRKAKLRKKGRKL</sequence>
<dbReference type="AlphaFoldDB" id="A0A5J4RXZ9"/>
<proteinExistence type="predicted"/>
<feature type="compositionally biased region" description="Polar residues" evidence="1">
    <location>
        <begin position="215"/>
        <end position="224"/>
    </location>
</feature>
<accession>A0A5J4RXZ9</accession>
<name>A0A5J4RXZ9_9ZZZZ</name>
<evidence type="ECO:0000256" key="1">
    <source>
        <dbReference type="SAM" id="MobiDB-lite"/>
    </source>
</evidence>